<evidence type="ECO:0000256" key="6">
    <source>
        <dbReference type="ARBA" id="ARBA00023212"/>
    </source>
</evidence>
<accession>A0A915PT95</accession>
<dbReference type="AlphaFoldDB" id="A0A915PT95"/>
<evidence type="ECO:0000256" key="4">
    <source>
        <dbReference type="ARBA" id="ARBA00022490"/>
    </source>
</evidence>
<dbReference type="InterPro" id="IPR022088">
    <property type="entry name" value="Intraflagellar_transp_cmplxB"/>
</dbReference>
<keyword evidence="5" id="KW-0969">Cilium</keyword>
<evidence type="ECO:0000256" key="7">
    <source>
        <dbReference type="ARBA" id="ARBA00023273"/>
    </source>
</evidence>
<organism evidence="8 9">
    <name type="scientific">Setaria digitata</name>
    <dbReference type="NCBI Taxonomy" id="48799"/>
    <lineage>
        <taxon>Eukaryota</taxon>
        <taxon>Metazoa</taxon>
        <taxon>Ecdysozoa</taxon>
        <taxon>Nematoda</taxon>
        <taxon>Chromadorea</taxon>
        <taxon>Rhabditida</taxon>
        <taxon>Spirurina</taxon>
        <taxon>Spiruromorpha</taxon>
        <taxon>Filarioidea</taxon>
        <taxon>Setariidae</taxon>
        <taxon>Setaria</taxon>
    </lineage>
</organism>
<dbReference type="PANTHER" id="PTHR13376:SF0">
    <property type="entry name" value="INTRAFLAGELLAR TRANSPORT PROTEIN 46 HOMOLOG"/>
    <property type="match status" value="1"/>
</dbReference>
<evidence type="ECO:0000256" key="2">
    <source>
        <dbReference type="ARBA" id="ARBA00007700"/>
    </source>
</evidence>
<dbReference type="GO" id="GO:0031514">
    <property type="term" value="C:motile cilium"/>
    <property type="evidence" value="ECO:0007669"/>
    <property type="project" value="TreeGrafter"/>
</dbReference>
<dbReference type="Pfam" id="PF12317">
    <property type="entry name" value="IFT46_B_C"/>
    <property type="match status" value="1"/>
</dbReference>
<evidence type="ECO:0000256" key="1">
    <source>
        <dbReference type="ARBA" id="ARBA00004120"/>
    </source>
</evidence>
<keyword evidence="4" id="KW-0963">Cytoplasm</keyword>
<evidence type="ECO:0000256" key="5">
    <source>
        <dbReference type="ARBA" id="ARBA00023069"/>
    </source>
</evidence>
<comment type="similarity">
    <text evidence="2">Belongs to the IFT46 family.</text>
</comment>
<name>A0A915PT95_9BILA</name>
<evidence type="ECO:0000313" key="9">
    <source>
        <dbReference type="WBParaSite" id="sdigi.contig41.g2672.t1"/>
    </source>
</evidence>
<keyword evidence="7" id="KW-0966">Cell projection</keyword>
<keyword evidence="6" id="KW-0206">Cytoskeleton</keyword>
<dbReference type="Proteomes" id="UP000887581">
    <property type="component" value="Unplaced"/>
</dbReference>
<keyword evidence="8" id="KW-1185">Reference proteome</keyword>
<proteinExistence type="inferred from homology"/>
<evidence type="ECO:0000256" key="3">
    <source>
        <dbReference type="ARBA" id="ARBA00017206"/>
    </source>
</evidence>
<protein>
    <recommendedName>
        <fullName evidence="3">Intraflagellar transport protein 46 homolog</fullName>
    </recommendedName>
</protein>
<dbReference type="WBParaSite" id="sdigi.contig41.g2672.t1">
    <property type="protein sequence ID" value="sdigi.contig41.g2672.t1"/>
    <property type="gene ID" value="sdigi.contig41.g2672"/>
</dbReference>
<reference evidence="9" key="1">
    <citation type="submission" date="2022-11" db="UniProtKB">
        <authorList>
            <consortium name="WormBaseParasite"/>
        </authorList>
    </citation>
    <scope>IDENTIFICATION</scope>
</reference>
<dbReference type="GO" id="GO:0042073">
    <property type="term" value="P:intraciliary transport"/>
    <property type="evidence" value="ECO:0007669"/>
    <property type="project" value="InterPro"/>
</dbReference>
<dbReference type="PANTHER" id="PTHR13376">
    <property type="entry name" value="INTRAFLAGELLAR TRANSPORT PROTEIN 46 HOMOLOG"/>
    <property type="match status" value="1"/>
</dbReference>
<comment type="subcellular location">
    <subcellularLocation>
        <location evidence="1">Cytoplasm</location>
        <location evidence="1">Cytoskeleton</location>
        <location evidence="1">Cilium basal body</location>
    </subcellularLocation>
</comment>
<dbReference type="GO" id="GO:0005815">
    <property type="term" value="C:microtubule organizing center"/>
    <property type="evidence" value="ECO:0007669"/>
    <property type="project" value="TreeGrafter"/>
</dbReference>
<dbReference type="GO" id="GO:0060271">
    <property type="term" value="P:cilium assembly"/>
    <property type="evidence" value="ECO:0007669"/>
    <property type="project" value="TreeGrafter"/>
</dbReference>
<sequence length="332" mass="37421">MSNDENKFLSGHPVEFLTDSAPVTSNDFNNSEEQLLFSNENKSLSNLSTNKSHSKSALAAMVQGVANLATATTIGTGKVNDNITTHSNDGMEPFTPLSSEEKELLSYIEAYTAKLIRIEPFLKPFLPDYIPAVGDVDAFIKIPRPDEADDDLGLAVLDEPAMEQSDPIILNIKMRNELKDKTDKIQIDVPVKKLERADENIEEIERWISSIKEIHRTKPSDTVVYLKPMPNIEHLMQEWPTEMENLLKLEQLPTASLDVSLEEYVDICLALLDIPVQKSRIQSLHVLFTLFAEFRNSQHFRNLAKNNLVSSSSNNNVFNGRTNVNEPERLEL</sequence>
<dbReference type="GO" id="GO:0030992">
    <property type="term" value="C:intraciliary transport particle B"/>
    <property type="evidence" value="ECO:0007669"/>
    <property type="project" value="TreeGrafter"/>
</dbReference>
<evidence type="ECO:0000313" key="8">
    <source>
        <dbReference type="Proteomes" id="UP000887581"/>
    </source>
</evidence>